<proteinExistence type="predicted"/>
<evidence type="ECO:0000313" key="1">
    <source>
        <dbReference type="EMBL" id="NEY72796.1"/>
    </source>
</evidence>
<dbReference type="Pfam" id="PF11514">
    <property type="entry name" value="DUF3219"/>
    <property type="match status" value="1"/>
</dbReference>
<dbReference type="AlphaFoldDB" id="A0A6M0Q8U2"/>
<protein>
    <submittedName>
        <fullName evidence="1">DUF3219 family protein</fullName>
    </submittedName>
</protein>
<dbReference type="InterPro" id="IPR023105">
    <property type="entry name" value="YkvR-like_sf"/>
</dbReference>
<name>A0A6M0Q8U2_9BACI</name>
<dbReference type="SUPFAM" id="SSF159173">
    <property type="entry name" value="YkvR-like"/>
    <property type="match status" value="1"/>
</dbReference>
<evidence type="ECO:0000313" key="2">
    <source>
        <dbReference type="Proteomes" id="UP000481043"/>
    </source>
</evidence>
<comment type="caution">
    <text evidence="1">The sequence shown here is derived from an EMBL/GenBank/DDBJ whole genome shotgun (WGS) entry which is preliminary data.</text>
</comment>
<dbReference type="Proteomes" id="UP000481043">
    <property type="component" value="Unassembled WGS sequence"/>
</dbReference>
<gene>
    <name evidence="1" type="ORF">G4D63_13745</name>
</gene>
<dbReference type="EMBL" id="JAAIWM010000004">
    <property type="protein sequence ID" value="NEY72796.1"/>
    <property type="molecule type" value="Genomic_DNA"/>
</dbReference>
<dbReference type="InterPro" id="IPR021596">
    <property type="entry name" value="DUF3219"/>
</dbReference>
<dbReference type="Gene3D" id="2.40.30.80">
    <property type="entry name" value="YkvR-like"/>
    <property type="match status" value="1"/>
</dbReference>
<sequence length="94" mass="10752">MVQEIILNNIPIKVESYKEDNIDGLIKISVDFKVTSDEYHDITTLLYNGTFEVKVLPKGFTFQGTITQYSTSFTNLYEKNQVGVFSLSLLEVKH</sequence>
<accession>A0A6M0Q8U2</accession>
<reference evidence="1 2" key="1">
    <citation type="submission" date="2020-02" db="EMBL/GenBank/DDBJ databases">
        <title>Bacillus aquiflavi sp. nov., isolated from yellow water of strong flavor Chinese baijiu in Yibin region of China.</title>
        <authorList>
            <person name="Xie J."/>
        </authorList>
    </citation>
    <scope>NUCLEOTIDE SEQUENCE [LARGE SCALE GENOMIC DNA]</scope>
    <source>
        <strain evidence="1 2">SA4</strain>
    </source>
</reference>
<dbReference type="RefSeq" id="WP_163180238.1">
    <property type="nucleotide sequence ID" value="NZ_JAAIWM010000004.1"/>
</dbReference>
<keyword evidence="2" id="KW-1185">Reference proteome</keyword>
<organism evidence="1 2">
    <name type="scientific">Bacillus mesophilus</name>
    <dbReference type="NCBI Taxonomy" id="1808955"/>
    <lineage>
        <taxon>Bacteria</taxon>
        <taxon>Bacillati</taxon>
        <taxon>Bacillota</taxon>
        <taxon>Bacilli</taxon>
        <taxon>Bacillales</taxon>
        <taxon>Bacillaceae</taxon>
        <taxon>Bacillus</taxon>
    </lineage>
</organism>